<evidence type="ECO:0000313" key="3">
    <source>
        <dbReference type="Proteomes" id="UP000516530"/>
    </source>
</evidence>
<dbReference type="Pfam" id="PF18668">
    <property type="entry name" value="Tail_spike_N"/>
    <property type="match status" value="1"/>
</dbReference>
<dbReference type="Gene3D" id="2.10.10.80">
    <property type="match status" value="1"/>
</dbReference>
<feature type="domain" description="Tail spike TSP1/Gp66 N-terminal" evidence="1">
    <location>
        <begin position="232"/>
        <end position="289"/>
    </location>
</feature>
<dbReference type="EMBL" id="KY083726">
    <property type="protein sequence ID" value="APD19049.1"/>
    <property type="molecule type" value="Genomic_DNA"/>
</dbReference>
<proteinExistence type="predicted"/>
<protein>
    <recommendedName>
        <fullName evidence="1">Tail spike TSP1/Gp66 N-terminal domain-containing protein</fullName>
    </recommendedName>
</protein>
<evidence type="ECO:0000259" key="1">
    <source>
        <dbReference type="Pfam" id="PF18668"/>
    </source>
</evidence>
<name>A0A7I6HVD8_9CAUD</name>
<organism evidence="2 3">
    <name type="scientific">Pectobacterium phage A38</name>
    <dbReference type="NCBI Taxonomy" id="1907173"/>
    <lineage>
        <taxon>Viruses</taxon>
        <taxon>Duplodnaviria</taxon>
        <taxon>Heunggongvirae</taxon>
        <taxon>Uroviricota</taxon>
        <taxon>Caudoviricetes</taxon>
        <taxon>Schitoviridae</taxon>
        <taxon>Cbunavirus</taxon>
        <taxon>Cbunavirus A41</taxon>
    </lineage>
</organism>
<sequence>MCNCEPWNCVEQAVNDVWSTKRGQITGLVDRAETAADNSEISAKASADSAVEAREFRDEAELAATTAVAAQTVVVGVATSLQNTADSLEQSAEELSNAIAGITVVTWYYTAVSENQTVIPVPDDKNQIAIQAIYSEGARKEPGPSRDFTYDPVTKQITLVEGIPLGQEIAIILGVYPENSDDITHILASSAGAGLIGTTNGNTVQDELNNNLLNDREQWRRSLAEAGLTLVDGSFEEGATVASATDAIWHAAGGQCYTWGGAFPKTVDPASTPASSGGVSGTAWVSVTDLTLRSALAGAGGAAMLGAVSGKNVQEEIDDLHAKDELLTGEVSMHSASLDDLAYSAISSISEKISEIKVKDTERLYDAFGNTVYYKGRNLFSFRRAKLHFGDTTHISSLCIGEIYEDGSYAIIWQKDYPITIDAKDPFLSIDNVSGGLIVSYQLMNVAENTYRNAVIGVVDLSSSGSFITNSTITTTSDYFLWGNVLRTPAGKYITTRYAIDQQSVDIITSSDANLNAGTTWSVARTFLLSEFAGKTAINETCLGYYKGMLVAVTRTGSSTSSMSTMHISRTNDLTGASGWINFGTNAGYAGPHIPAYTDEEDPLIIVGSVYRDGVRSDVSMAYTFDLASLSTPVTIAKMPRFNAYASAKKVSSGIWSMVFYTEYDENPDATHIYHKYFYFESFLRPDNQTNRGSNWDYSFNSGHSAIGNLGVVNSITSSHEIYFSMQRSMDNIKGVQFVVGPMAASKTITPVLYRLDGSLFASCASVTIPASPENQIVTALFNAGNVTLNAFSRMRLNLLSSSDTLPIGSRSLPSGHQPGIPLNIPFNLFNSGGLASAPYFLLSLVTL</sequence>
<evidence type="ECO:0000313" key="2">
    <source>
        <dbReference type="EMBL" id="APD19049.1"/>
    </source>
</evidence>
<reference evidence="2" key="1">
    <citation type="submission" date="2016-11" db="EMBL/GenBank/DDBJ databases">
        <title>Isolation and genomic, phenotypic and morphological characterization of the first Podoviridae lytic bacteriophages (phi)A38 and (phi)A41 infecting Pectobacterium wasabiae.</title>
        <authorList>
            <person name="Czajkowski R."/>
            <person name="Smolarska A."/>
            <person name="Rabalski L."/>
            <person name="Narajczyk M."/>
        </authorList>
    </citation>
    <scope>NUCLEOTIDE SEQUENCE [LARGE SCALE GENOMIC DNA]</scope>
</reference>
<gene>
    <name evidence="2" type="ORF">BK812_0017</name>
</gene>
<dbReference type="InterPro" id="IPR040775">
    <property type="entry name" value="Tail_spike_N"/>
</dbReference>
<accession>A0A7I6HVD8</accession>
<dbReference type="Proteomes" id="UP000516530">
    <property type="component" value="Genome"/>
</dbReference>